<reference evidence="14 15" key="1">
    <citation type="submission" date="2020-10" db="EMBL/GenBank/DDBJ databases">
        <title>The genome sequence of Chitinilyticum litopenaei 4Y14.</title>
        <authorList>
            <person name="Liu Y."/>
        </authorList>
    </citation>
    <scope>NUCLEOTIDE SEQUENCE [LARGE SCALE GENOMIC DNA]</scope>
    <source>
        <strain evidence="14 15">4Y14</strain>
    </source>
</reference>
<dbReference type="PROSITE" id="PS00154">
    <property type="entry name" value="ATPASE_E1_E2"/>
    <property type="match status" value="1"/>
</dbReference>
<keyword evidence="6 12" id="KW-0067">ATP-binding</keyword>
<dbReference type="NCBIfam" id="TIGR01512">
    <property type="entry name" value="ATPase-IB2_Cd"/>
    <property type="match status" value="1"/>
</dbReference>
<feature type="transmembrane region" description="Helical" evidence="12">
    <location>
        <begin position="768"/>
        <end position="785"/>
    </location>
</feature>
<dbReference type="InterPro" id="IPR023298">
    <property type="entry name" value="ATPase_P-typ_TM_dom_sf"/>
</dbReference>
<keyword evidence="8 12" id="KW-1133">Transmembrane helix</keyword>
<comment type="caution">
    <text evidence="14">The sequence shown here is derived from an EMBL/GenBank/DDBJ whole genome shotgun (WGS) entry which is preliminary data.</text>
</comment>
<dbReference type="EC" id="7.2.2.9" evidence="10"/>
<dbReference type="RefSeq" id="WP_194115218.1">
    <property type="nucleotide sequence ID" value="NZ_JADFUA010000002.1"/>
</dbReference>
<evidence type="ECO:0000256" key="9">
    <source>
        <dbReference type="ARBA" id="ARBA00023136"/>
    </source>
</evidence>
<keyword evidence="5 12" id="KW-0547">Nucleotide-binding</keyword>
<feature type="transmembrane region" description="Helical" evidence="12">
    <location>
        <begin position="226"/>
        <end position="246"/>
    </location>
</feature>
<gene>
    <name evidence="14" type="primary">cadA</name>
    <name evidence="14" type="ORF">INR99_04930</name>
</gene>
<keyword evidence="7" id="KW-1278">Translocase</keyword>
<dbReference type="CDD" id="cd02094">
    <property type="entry name" value="P-type_ATPase_Cu-like"/>
    <property type="match status" value="1"/>
</dbReference>
<dbReference type="SUPFAM" id="SSF81665">
    <property type="entry name" value="Calcium ATPase, transmembrane domain M"/>
    <property type="match status" value="1"/>
</dbReference>
<dbReference type="Gene3D" id="3.30.70.100">
    <property type="match status" value="2"/>
</dbReference>
<evidence type="ECO:0000259" key="13">
    <source>
        <dbReference type="PROSITE" id="PS50846"/>
    </source>
</evidence>
<dbReference type="PROSITE" id="PS01047">
    <property type="entry name" value="HMA_1"/>
    <property type="match status" value="2"/>
</dbReference>
<keyword evidence="15" id="KW-1185">Reference proteome</keyword>
<organism evidence="14 15">
    <name type="scientific">Chitinilyticum piscinae</name>
    <dbReference type="NCBI Taxonomy" id="2866724"/>
    <lineage>
        <taxon>Bacteria</taxon>
        <taxon>Pseudomonadati</taxon>
        <taxon>Pseudomonadota</taxon>
        <taxon>Betaproteobacteria</taxon>
        <taxon>Neisseriales</taxon>
        <taxon>Chitinibacteraceae</taxon>
        <taxon>Chitinilyticum</taxon>
    </lineage>
</organism>
<dbReference type="SFLD" id="SFLDS00003">
    <property type="entry name" value="Haloacid_Dehalogenase"/>
    <property type="match status" value="1"/>
</dbReference>
<keyword evidence="4 12" id="KW-0479">Metal-binding</keyword>
<dbReference type="InterPro" id="IPR036163">
    <property type="entry name" value="HMA_dom_sf"/>
</dbReference>
<dbReference type="InterPro" id="IPR001757">
    <property type="entry name" value="P_typ_ATPase"/>
</dbReference>
<evidence type="ECO:0000256" key="2">
    <source>
        <dbReference type="ARBA" id="ARBA00006024"/>
    </source>
</evidence>
<dbReference type="Gene3D" id="3.40.50.1000">
    <property type="entry name" value="HAD superfamily/HAD-like"/>
    <property type="match status" value="1"/>
</dbReference>
<dbReference type="GO" id="GO:0005524">
    <property type="term" value="F:ATP binding"/>
    <property type="evidence" value="ECO:0007669"/>
    <property type="project" value="UniProtKB-UniRule"/>
</dbReference>
<dbReference type="InterPro" id="IPR006121">
    <property type="entry name" value="HMA_dom"/>
</dbReference>
<feature type="transmembrane region" description="Helical" evidence="12">
    <location>
        <begin position="163"/>
        <end position="183"/>
    </location>
</feature>
<feature type="transmembrane region" description="Helical" evidence="12">
    <location>
        <begin position="252"/>
        <end position="270"/>
    </location>
</feature>
<dbReference type="NCBIfam" id="TIGR01525">
    <property type="entry name" value="ATPase-IB_hvy"/>
    <property type="match status" value="1"/>
</dbReference>
<dbReference type="GO" id="GO:0005507">
    <property type="term" value="F:copper ion binding"/>
    <property type="evidence" value="ECO:0007669"/>
    <property type="project" value="TreeGrafter"/>
</dbReference>
<evidence type="ECO:0000256" key="4">
    <source>
        <dbReference type="ARBA" id="ARBA00022723"/>
    </source>
</evidence>
<feature type="transmembrane region" description="Helical" evidence="12">
    <location>
        <begin position="743"/>
        <end position="762"/>
    </location>
</feature>
<dbReference type="SUPFAM" id="SSF56784">
    <property type="entry name" value="HAD-like"/>
    <property type="match status" value="1"/>
</dbReference>
<comment type="subcellular location">
    <subcellularLocation>
        <location evidence="12">Cell membrane</location>
    </subcellularLocation>
    <subcellularLocation>
        <location evidence="1">Endomembrane system</location>
        <topology evidence="1">Multi-pass membrane protein</topology>
    </subcellularLocation>
</comment>
<dbReference type="InterPro" id="IPR017969">
    <property type="entry name" value="Heavy-metal-associated_CS"/>
</dbReference>
<dbReference type="NCBIfam" id="TIGR01494">
    <property type="entry name" value="ATPase_P-type"/>
    <property type="match status" value="1"/>
</dbReference>
<evidence type="ECO:0000256" key="3">
    <source>
        <dbReference type="ARBA" id="ARBA00022692"/>
    </source>
</evidence>
<evidence type="ECO:0000256" key="10">
    <source>
        <dbReference type="ARBA" id="ARBA00038904"/>
    </source>
</evidence>
<dbReference type="Pfam" id="PF00403">
    <property type="entry name" value="HMA"/>
    <property type="match status" value="2"/>
</dbReference>
<accession>A0A8J7FFZ5</accession>
<evidence type="ECO:0000256" key="8">
    <source>
        <dbReference type="ARBA" id="ARBA00022989"/>
    </source>
</evidence>
<dbReference type="GO" id="GO:0055070">
    <property type="term" value="P:copper ion homeostasis"/>
    <property type="evidence" value="ECO:0007669"/>
    <property type="project" value="TreeGrafter"/>
</dbReference>
<dbReference type="EMBL" id="JADFUA010000002">
    <property type="protein sequence ID" value="MBE9608688.1"/>
    <property type="molecule type" value="Genomic_DNA"/>
</dbReference>
<dbReference type="GO" id="GO:0016887">
    <property type="term" value="F:ATP hydrolysis activity"/>
    <property type="evidence" value="ECO:0007669"/>
    <property type="project" value="InterPro"/>
</dbReference>
<dbReference type="FunFam" id="3.30.70.100:FF:000005">
    <property type="entry name" value="Copper-exporting P-type ATPase A"/>
    <property type="match status" value="1"/>
</dbReference>
<dbReference type="Proteomes" id="UP000604481">
    <property type="component" value="Unassembled WGS sequence"/>
</dbReference>
<protein>
    <recommendedName>
        <fullName evidence="10">P-type Cu(2+) transporter</fullName>
        <ecNumber evidence="10">7.2.2.9</ecNumber>
    </recommendedName>
</protein>
<dbReference type="SUPFAM" id="SSF81653">
    <property type="entry name" value="Calcium ATPase, transduction domain A"/>
    <property type="match status" value="1"/>
</dbReference>
<dbReference type="InterPro" id="IPR059000">
    <property type="entry name" value="ATPase_P-type_domA"/>
</dbReference>
<dbReference type="InterPro" id="IPR023214">
    <property type="entry name" value="HAD_sf"/>
</dbReference>
<evidence type="ECO:0000313" key="14">
    <source>
        <dbReference type="EMBL" id="MBE9608688.1"/>
    </source>
</evidence>
<comment type="similarity">
    <text evidence="2 12">Belongs to the cation transport ATPase (P-type) (TC 3.A.3) family. Type IB subfamily.</text>
</comment>
<evidence type="ECO:0000256" key="7">
    <source>
        <dbReference type="ARBA" id="ARBA00022967"/>
    </source>
</evidence>
<dbReference type="PANTHER" id="PTHR43520:SF8">
    <property type="entry name" value="P-TYPE CU(+) TRANSPORTER"/>
    <property type="match status" value="1"/>
</dbReference>
<dbReference type="PANTHER" id="PTHR43520">
    <property type="entry name" value="ATP7, ISOFORM B"/>
    <property type="match status" value="1"/>
</dbReference>
<dbReference type="PRINTS" id="PR00119">
    <property type="entry name" value="CATATPASE"/>
</dbReference>
<dbReference type="InterPro" id="IPR027256">
    <property type="entry name" value="P-typ_ATPase_IB"/>
</dbReference>
<dbReference type="InterPro" id="IPR036412">
    <property type="entry name" value="HAD-like_sf"/>
</dbReference>
<feature type="domain" description="HMA" evidence="13">
    <location>
        <begin position="12"/>
        <end position="76"/>
    </location>
</feature>
<feature type="transmembrane region" description="Helical" evidence="12">
    <location>
        <begin position="438"/>
        <end position="463"/>
    </location>
</feature>
<dbReference type="Gene3D" id="2.70.150.10">
    <property type="entry name" value="Calcium-transporting ATPase, cytoplasmic transduction domain A"/>
    <property type="match status" value="1"/>
</dbReference>
<comment type="catalytic activity">
    <reaction evidence="11">
        <text>Cu(2+)(in) + ATP + H2O = Cu(2+)(out) + ADP + phosphate + H(+)</text>
        <dbReference type="Rhea" id="RHEA:10376"/>
        <dbReference type="ChEBI" id="CHEBI:15377"/>
        <dbReference type="ChEBI" id="CHEBI:15378"/>
        <dbReference type="ChEBI" id="CHEBI:29036"/>
        <dbReference type="ChEBI" id="CHEBI:30616"/>
        <dbReference type="ChEBI" id="CHEBI:43474"/>
        <dbReference type="ChEBI" id="CHEBI:456216"/>
        <dbReference type="EC" id="7.2.2.9"/>
    </reaction>
</comment>
<sequence>MGISPSPSDTSRHHTLPISGMTCAACAARLEKVLKRQAGIDASVSFASESAELTLTGTASLGDALAAIGKAGFSVPQSTLELDIQGMTCAACASRIEAALSRLPGASANVNLASNTATLSIPAGTLSTADVIRVIEKTGYTAKAIENAGLTGHTPTNNRELPLFALALGCTLPFMLEMAAMFAGHGHLLTREWQLVLASVVQFIAGWRFYRGAWHALRSGGANMDVLVALGTSVAWGLSAAITLAGRHDMPMYFEASATIITLVLLGKLLEARAKRRTADAMGELLALQPRTARTERDGQLVELPISQLRHGDVVIVRHGEQVAVDGTVLDGSAAIDEALLTGEPLPVSKTAGNRVFAGTRNIEGMLRIRAEGIAGQTQLAEMLQLVRSAQNSKAPIQALADRIAAIFVPAVLGIALLTFLLTGLITRDWLTATLHAVAVLVIACPCALGLATPTAVMVGMGIGARHGLLFRNATALEHAARLTTLVMDKTGTLTTGKPAVEAIQPLTTASADSLLQLAASAEAGSEHPLAHALLGEAQARGLPLLPTEALQATPGQGILARVAGQELRIGKPEWLGSWPQAASDWTAAAASRGCTVIGMQCNGELAALFALRDTPRASSKAAVAELDSRHIHVVMLTGDLPATALAIAGELGIAEVRAGVLPAGKAAVVQELQRAGRIVGMVGDGVNDAPALASADVSFAMRSGADAALETADVTLMHSDPAHLPQALALSRATLRKIRQNLFFAFFYNVLGIPLAALGYLSPVLAGAAMALSSVSVVSNALLLRRWRPSPSIKGE</sequence>
<dbReference type="Gene3D" id="3.40.1110.10">
    <property type="entry name" value="Calcium-transporting ATPase, cytoplasmic domain N"/>
    <property type="match status" value="1"/>
</dbReference>
<feature type="transmembrane region" description="Helical" evidence="12">
    <location>
        <begin position="404"/>
        <end position="426"/>
    </location>
</feature>
<evidence type="ECO:0000313" key="15">
    <source>
        <dbReference type="Proteomes" id="UP000604481"/>
    </source>
</evidence>
<dbReference type="InterPro" id="IPR023299">
    <property type="entry name" value="ATPase_P-typ_cyto_dom_N"/>
</dbReference>
<dbReference type="SFLD" id="SFLDF00027">
    <property type="entry name" value="p-type_atpase"/>
    <property type="match status" value="1"/>
</dbReference>
<dbReference type="InterPro" id="IPR008250">
    <property type="entry name" value="ATPase_P-typ_transduc_dom_A_sf"/>
</dbReference>
<dbReference type="PRINTS" id="PR00943">
    <property type="entry name" value="CUATPASE"/>
</dbReference>
<keyword evidence="3 12" id="KW-0812">Transmembrane</keyword>
<dbReference type="InterPro" id="IPR018303">
    <property type="entry name" value="ATPase_P-typ_P_site"/>
</dbReference>
<evidence type="ECO:0000256" key="6">
    <source>
        <dbReference type="ARBA" id="ARBA00022840"/>
    </source>
</evidence>
<feature type="domain" description="HMA" evidence="13">
    <location>
        <begin position="78"/>
        <end position="143"/>
    </location>
</feature>
<dbReference type="NCBIfam" id="TIGR01511">
    <property type="entry name" value="ATPase-IB1_Cu"/>
    <property type="match status" value="1"/>
</dbReference>
<dbReference type="PROSITE" id="PS50846">
    <property type="entry name" value="HMA_2"/>
    <property type="match status" value="2"/>
</dbReference>
<dbReference type="SFLD" id="SFLDG00002">
    <property type="entry name" value="C1.7:_P-type_atpase_like"/>
    <property type="match status" value="1"/>
</dbReference>
<dbReference type="FunFam" id="2.70.150.10:FF:000002">
    <property type="entry name" value="Copper-transporting ATPase 1, putative"/>
    <property type="match status" value="1"/>
</dbReference>
<proteinExistence type="inferred from homology"/>
<evidence type="ECO:0000256" key="1">
    <source>
        <dbReference type="ARBA" id="ARBA00004127"/>
    </source>
</evidence>
<dbReference type="AlphaFoldDB" id="A0A8J7FFZ5"/>
<keyword evidence="9 12" id="KW-0472">Membrane</keyword>
<dbReference type="SUPFAM" id="SSF55008">
    <property type="entry name" value="HMA, heavy metal-associated domain"/>
    <property type="match status" value="2"/>
</dbReference>
<dbReference type="Pfam" id="PF00702">
    <property type="entry name" value="Hydrolase"/>
    <property type="match status" value="1"/>
</dbReference>
<name>A0A8J7FFZ5_9NEIS</name>
<evidence type="ECO:0000256" key="5">
    <source>
        <dbReference type="ARBA" id="ARBA00022741"/>
    </source>
</evidence>
<dbReference type="GO" id="GO:0005886">
    <property type="term" value="C:plasma membrane"/>
    <property type="evidence" value="ECO:0007669"/>
    <property type="project" value="UniProtKB-SubCell"/>
</dbReference>
<keyword evidence="12" id="KW-1003">Cell membrane</keyword>
<dbReference type="Pfam" id="PF00122">
    <property type="entry name" value="E1-E2_ATPase"/>
    <property type="match status" value="1"/>
</dbReference>
<dbReference type="CDD" id="cd00371">
    <property type="entry name" value="HMA"/>
    <property type="match status" value="2"/>
</dbReference>
<dbReference type="GO" id="GO:0012505">
    <property type="term" value="C:endomembrane system"/>
    <property type="evidence" value="ECO:0007669"/>
    <property type="project" value="UniProtKB-SubCell"/>
</dbReference>
<evidence type="ECO:0000256" key="11">
    <source>
        <dbReference type="ARBA" id="ARBA00047424"/>
    </source>
</evidence>
<feature type="transmembrane region" description="Helical" evidence="12">
    <location>
        <begin position="195"/>
        <end position="214"/>
    </location>
</feature>
<dbReference type="GO" id="GO:0043682">
    <property type="term" value="F:P-type divalent copper transporter activity"/>
    <property type="evidence" value="ECO:0007669"/>
    <property type="project" value="UniProtKB-EC"/>
</dbReference>
<evidence type="ECO:0000256" key="12">
    <source>
        <dbReference type="RuleBase" id="RU362081"/>
    </source>
</evidence>
<dbReference type="InterPro" id="IPR044492">
    <property type="entry name" value="P_typ_ATPase_HD_dom"/>
</dbReference>